<dbReference type="Pfam" id="PF00805">
    <property type="entry name" value="Pentapeptide"/>
    <property type="match status" value="1"/>
</dbReference>
<dbReference type="Gene3D" id="2.160.20.80">
    <property type="entry name" value="E3 ubiquitin-protein ligase SopA"/>
    <property type="match status" value="1"/>
</dbReference>
<reference evidence="2" key="1">
    <citation type="submission" date="2009-10" db="EMBL/GenBank/DDBJ databases">
        <title>Diversity of trophic interactions inside an arsenic-rich microbial ecosystem.</title>
        <authorList>
            <person name="Bertin P.N."/>
            <person name="Heinrich-Salmeron A."/>
            <person name="Pelletier E."/>
            <person name="Goulhen-Chollet F."/>
            <person name="Arsene-Ploetze F."/>
            <person name="Gallien S."/>
            <person name="Calteau A."/>
            <person name="Vallenet D."/>
            <person name="Casiot C."/>
            <person name="Chane-Woon-Ming B."/>
            <person name="Giloteaux L."/>
            <person name="Barakat M."/>
            <person name="Bonnefoy V."/>
            <person name="Bruneel O."/>
            <person name="Chandler M."/>
            <person name="Cleiss J."/>
            <person name="Duran R."/>
            <person name="Elbaz-Poulichet F."/>
            <person name="Fonknechten N."/>
            <person name="Lauga B."/>
            <person name="Mornico D."/>
            <person name="Ortet P."/>
            <person name="Schaeffer C."/>
            <person name="Siguier P."/>
            <person name="Alexander Thil Smith A."/>
            <person name="Van Dorsselaer A."/>
            <person name="Weissenbach J."/>
            <person name="Medigue C."/>
            <person name="Le Paslier D."/>
        </authorList>
    </citation>
    <scope>NUCLEOTIDE SEQUENCE</scope>
</reference>
<feature type="transmembrane region" description="Helical" evidence="1">
    <location>
        <begin position="253"/>
        <end position="275"/>
    </location>
</feature>
<protein>
    <submittedName>
        <fullName evidence="2">Pentapeptide repeat protein</fullName>
    </submittedName>
</protein>
<organism evidence="2">
    <name type="scientific">mine drainage metagenome</name>
    <dbReference type="NCBI Taxonomy" id="410659"/>
    <lineage>
        <taxon>unclassified sequences</taxon>
        <taxon>metagenomes</taxon>
        <taxon>ecological metagenomes</taxon>
    </lineage>
</organism>
<gene>
    <name evidence="2" type="ORF">CARN7_1191</name>
</gene>
<proteinExistence type="predicted"/>
<name>E6QT41_9ZZZZ</name>
<keyword evidence="1" id="KW-0472">Membrane</keyword>
<evidence type="ECO:0000256" key="1">
    <source>
        <dbReference type="SAM" id="Phobius"/>
    </source>
</evidence>
<dbReference type="SUPFAM" id="SSF141571">
    <property type="entry name" value="Pentapeptide repeat-like"/>
    <property type="match status" value="1"/>
</dbReference>
<dbReference type="InterPro" id="IPR001646">
    <property type="entry name" value="5peptide_repeat"/>
</dbReference>
<keyword evidence="1" id="KW-1133">Transmembrane helix</keyword>
<comment type="caution">
    <text evidence="2">The sequence shown here is derived from an EMBL/GenBank/DDBJ whole genome shotgun (WGS) entry which is preliminary data.</text>
</comment>
<evidence type="ECO:0000313" key="2">
    <source>
        <dbReference type="EMBL" id="CBI10413.1"/>
    </source>
</evidence>
<dbReference type="EMBL" id="CABR01000083">
    <property type="protein sequence ID" value="CBI10413.1"/>
    <property type="molecule type" value="Genomic_DNA"/>
</dbReference>
<sequence length="281" mass="32174">MDETVSEVEVLKKGNREVITDFYINTDVSSEPQRLAFKVFIRLNAKKVTFKNISFLHCVFDGCYFNTCVFDSCDFTGCRFISSNFHQSSFAGCKFEFATFERSQLDDDILVSEAPKEENLRMHFARSLRMNYQQIGNAKAVNKAISIELEATSSYLYKSWRSGETYYRKKYPGLINNIAQFLKWSAFWILDFIWGNGESIPKLLRSILLSVIMIAVYDTNVQGNLLNVGFYWSSFQISPAIFLGVLSPHSYTLAALSIITGTRFISIALLTALLVKRFSRR</sequence>
<keyword evidence="1" id="KW-0812">Transmembrane</keyword>
<accession>E6QT41</accession>
<dbReference type="AlphaFoldDB" id="E6QT41"/>